<accession>A0A3P7P1P6</accession>
<keyword evidence="1" id="KW-0812">Transmembrane</keyword>
<evidence type="ECO:0000313" key="3">
    <source>
        <dbReference type="Proteomes" id="UP000281553"/>
    </source>
</evidence>
<keyword evidence="1" id="KW-0472">Membrane</keyword>
<name>A0A3P7P1P6_DIBLA</name>
<evidence type="ECO:0000256" key="1">
    <source>
        <dbReference type="SAM" id="Phobius"/>
    </source>
</evidence>
<evidence type="ECO:0000313" key="2">
    <source>
        <dbReference type="EMBL" id="VDN14212.1"/>
    </source>
</evidence>
<keyword evidence="1" id="KW-1133">Transmembrane helix</keyword>
<sequence>MDLELQQRAVEYTAVFNKHAEPFRAGVFACMPVFEPSSTFLTEGAADVAEATEGVTNGEEGQKASYGSARLAGRQSDLRGCFTAGRSIRFSYLGYCPGLFRSVLPSLQLSLAFISAYYLLIFPLPYSSCFSN</sequence>
<dbReference type="EMBL" id="UYRU01058607">
    <property type="protein sequence ID" value="VDN14212.1"/>
    <property type="molecule type" value="Genomic_DNA"/>
</dbReference>
<gene>
    <name evidence="2" type="ORF">DILT_LOCUS10043</name>
</gene>
<proteinExistence type="predicted"/>
<dbReference type="Proteomes" id="UP000281553">
    <property type="component" value="Unassembled WGS sequence"/>
</dbReference>
<organism evidence="2 3">
    <name type="scientific">Dibothriocephalus latus</name>
    <name type="common">Fish tapeworm</name>
    <name type="synonym">Diphyllobothrium latum</name>
    <dbReference type="NCBI Taxonomy" id="60516"/>
    <lineage>
        <taxon>Eukaryota</taxon>
        <taxon>Metazoa</taxon>
        <taxon>Spiralia</taxon>
        <taxon>Lophotrochozoa</taxon>
        <taxon>Platyhelminthes</taxon>
        <taxon>Cestoda</taxon>
        <taxon>Eucestoda</taxon>
        <taxon>Diphyllobothriidea</taxon>
        <taxon>Diphyllobothriidae</taxon>
        <taxon>Dibothriocephalus</taxon>
    </lineage>
</organism>
<feature type="transmembrane region" description="Helical" evidence="1">
    <location>
        <begin position="109"/>
        <end position="126"/>
    </location>
</feature>
<reference evidence="2 3" key="1">
    <citation type="submission" date="2018-11" db="EMBL/GenBank/DDBJ databases">
        <authorList>
            <consortium name="Pathogen Informatics"/>
        </authorList>
    </citation>
    <scope>NUCLEOTIDE SEQUENCE [LARGE SCALE GENOMIC DNA]</scope>
</reference>
<dbReference type="AlphaFoldDB" id="A0A3P7P1P6"/>
<protein>
    <submittedName>
        <fullName evidence="2">Uncharacterized protein</fullName>
    </submittedName>
</protein>
<keyword evidence="3" id="KW-1185">Reference proteome</keyword>
<dbReference type="OrthoDB" id="28053at2759"/>